<organism evidence="3 4">
    <name type="scientific">Corynebacterium urealyticum</name>
    <dbReference type="NCBI Taxonomy" id="43771"/>
    <lineage>
        <taxon>Bacteria</taxon>
        <taxon>Bacillati</taxon>
        <taxon>Actinomycetota</taxon>
        <taxon>Actinomycetes</taxon>
        <taxon>Mycobacteriales</taxon>
        <taxon>Corynebacteriaceae</taxon>
        <taxon>Corynebacterium</taxon>
    </lineage>
</organism>
<dbReference type="Proteomes" id="UP000249451">
    <property type="component" value="Unassembled WGS sequence"/>
</dbReference>
<protein>
    <recommendedName>
        <fullName evidence="2">DUF6802 domain-containing protein</fullName>
    </recommendedName>
</protein>
<evidence type="ECO:0000259" key="2">
    <source>
        <dbReference type="Pfam" id="PF20615"/>
    </source>
</evidence>
<proteinExistence type="predicted"/>
<accession>A0A2W5B7B2</accession>
<dbReference type="EMBL" id="QFNY01000081">
    <property type="protein sequence ID" value="PZP01267.1"/>
    <property type="molecule type" value="Genomic_DNA"/>
</dbReference>
<evidence type="ECO:0000313" key="4">
    <source>
        <dbReference type="Proteomes" id="UP000249451"/>
    </source>
</evidence>
<gene>
    <name evidence="3" type="ORF">DI609_04545</name>
</gene>
<comment type="caution">
    <text evidence="3">The sequence shown here is derived from an EMBL/GenBank/DDBJ whole genome shotgun (WGS) entry which is preliminary data.</text>
</comment>
<feature type="domain" description="DUF6802" evidence="2">
    <location>
        <begin position="40"/>
        <end position="88"/>
    </location>
</feature>
<sequence>MDFLGDIFSHLPVEPDATGRQDMVFSVGGSEYAIPNPQGLDSATFTGEDGVTTVSDLDGDGHVDYVSNVSYDGKWTAWRPDGAADAKGNGQQMSEPVEGVAESTPNEVSKTWDAGRWECVDRGEWG</sequence>
<name>A0A2W5B7B2_9CORY</name>
<dbReference type="Pfam" id="PF20615">
    <property type="entry name" value="DUF6802"/>
    <property type="match status" value="1"/>
</dbReference>
<evidence type="ECO:0000313" key="3">
    <source>
        <dbReference type="EMBL" id="PZP01267.1"/>
    </source>
</evidence>
<evidence type="ECO:0000256" key="1">
    <source>
        <dbReference type="SAM" id="MobiDB-lite"/>
    </source>
</evidence>
<feature type="region of interest" description="Disordered" evidence="1">
    <location>
        <begin position="82"/>
        <end position="109"/>
    </location>
</feature>
<dbReference type="InterPro" id="IPR046543">
    <property type="entry name" value="DUF6802"/>
</dbReference>
<reference evidence="3 4" key="1">
    <citation type="submission" date="2017-11" db="EMBL/GenBank/DDBJ databases">
        <title>Infants hospitalized years apart are colonized by the same room-sourced microbial strains.</title>
        <authorList>
            <person name="Brooks B."/>
            <person name="Olm M.R."/>
            <person name="Firek B.A."/>
            <person name="Baker R."/>
            <person name="Thomas B.C."/>
            <person name="Morowitz M.J."/>
            <person name="Banfield J.F."/>
        </authorList>
    </citation>
    <scope>NUCLEOTIDE SEQUENCE [LARGE SCALE GENOMIC DNA]</scope>
    <source>
        <strain evidence="3">S2_012_000_R3_87</strain>
    </source>
</reference>
<dbReference type="AlphaFoldDB" id="A0A2W5B7B2"/>